<dbReference type="Proteomes" id="UP000288259">
    <property type="component" value="Unassembled WGS sequence"/>
</dbReference>
<protein>
    <recommendedName>
        <fullName evidence="1">Capsule biosynthesis GfcC-like N-terminal domain-containing protein</fullName>
    </recommendedName>
</protein>
<dbReference type="Gene3D" id="2.40.360.10">
    <property type="entry name" value="YmcC-like"/>
    <property type="match status" value="1"/>
</dbReference>
<evidence type="ECO:0000313" key="2">
    <source>
        <dbReference type="EMBL" id="RUO62634.1"/>
    </source>
</evidence>
<dbReference type="InterPro" id="IPR023373">
    <property type="entry name" value="YmcC_sf"/>
</dbReference>
<keyword evidence="3" id="KW-1185">Reference proteome</keyword>
<dbReference type="OrthoDB" id="6240989at2"/>
<accession>A0A432YNV9</accession>
<dbReference type="InterPro" id="IPR046459">
    <property type="entry name" value="Caps_syn_GfcC_N"/>
</dbReference>
<dbReference type="EMBL" id="PIPY01000003">
    <property type="protein sequence ID" value="RUO62634.1"/>
    <property type="molecule type" value="Genomic_DNA"/>
</dbReference>
<dbReference type="SUPFAM" id="SSF159270">
    <property type="entry name" value="YmcC-like"/>
    <property type="match status" value="1"/>
</dbReference>
<name>A0A432YNV9_9GAMM</name>
<feature type="domain" description="Capsule biosynthesis GfcC-like N-terminal" evidence="1">
    <location>
        <begin position="271"/>
        <end position="371"/>
    </location>
</feature>
<comment type="caution">
    <text evidence="2">The sequence shown here is derived from an EMBL/GenBank/DDBJ whole genome shotgun (WGS) entry which is preliminary data.</text>
</comment>
<sequence length="469" mass="52201">MRGVTTVAVLLGVTSVISGCSLLSSQEDTQTTAATESLQFLFADAPSAPDRETLTQFPYPVTYVQFAKGGSTGPRTILVLAATGTHGQYWFSAGNEALVLWQGRVIRSSQLQVENRLHTDNLHADPLACYLTSTSAPATQKDDPCAGSWSRTIQLKRPVANFNPHQPQYEIVSLELQSQLQRNGRDISETGTASEVIGGDVGASYDFTNSYRLSTDGNYVISSRQWLSPRHGYVELEMVNLAQPNAPRGEVQTTDFKVPINAFKGSGAEPRLREFVEAMQPEFYPDSYWPGLRIHSDKLDQRFAAKRAGMIKRLRMLVATYEHDKNTKLAQAAKQLLNDFQQWPLRASYVHGIDPAQMRVTLKHNPLLNSHDANEAYEIVLAEAGTQQLGLQTKAQDLPEYLTERWQIQPDGSVRQLHAHVKQTAEQPGIVLTSIAERYLPKGFRDINAQLAMFLQHWNYAASVQESAQ</sequence>
<organism evidence="2 3">
    <name type="scientific">Pseudidiomarina insulisalsae</name>
    <dbReference type="NCBI Taxonomy" id="575789"/>
    <lineage>
        <taxon>Bacteria</taxon>
        <taxon>Pseudomonadati</taxon>
        <taxon>Pseudomonadota</taxon>
        <taxon>Gammaproteobacteria</taxon>
        <taxon>Alteromonadales</taxon>
        <taxon>Idiomarinaceae</taxon>
        <taxon>Pseudidiomarina</taxon>
    </lineage>
</organism>
<dbReference type="PROSITE" id="PS51257">
    <property type="entry name" value="PROKAR_LIPOPROTEIN"/>
    <property type="match status" value="1"/>
</dbReference>
<dbReference type="Pfam" id="PF20616">
    <property type="entry name" value="Caps_syn_GfcC_N"/>
    <property type="match status" value="1"/>
</dbReference>
<evidence type="ECO:0000259" key="1">
    <source>
        <dbReference type="Pfam" id="PF20616"/>
    </source>
</evidence>
<dbReference type="RefSeq" id="WP_126753999.1">
    <property type="nucleotide sequence ID" value="NZ_PIPY01000003.1"/>
</dbReference>
<dbReference type="Pfam" id="PF11102">
    <property type="entry name" value="YjbF"/>
    <property type="match status" value="1"/>
</dbReference>
<dbReference type="AlphaFoldDB" id="A0A432YNV9"/>
<gene>
    <name evidence="2" type="ORF">CWI71_04165</name>
</gene>
<reference evidence="3" key="1">
    <citation type="journal article" date="2018" name="Front. Microbiol.">
        <title>Genome-Based Analysis Reveals the Taxonomy and Diversity of the Family Idiomarinaceae.</title>
        <authorList>
            <person name="Liu Y."/>
            <person name="Lai Q."/>
            <person name="Shao Z."/>
        </authorList>
    </citation>
    <scope>NUCLEOTIDE SEQUENCE [LARGE SCALE GENOMIC DNA]</scope>
    <source>
        <strain evidence="3">CVS-6</strain>
    </source>
</reference>
<proteinExistence type="predicted"/>
<dbReference type="InterPro" id="IPR021308">
    <property type="entry name" value="GfcB"/>
</dbReference>
<evidence type="ECO:0000313" key="3">
    <source>
        <dbReference type="Proteomes" id="UP000288259"/>
    </source>
</evidence>